<protein>
    <submittedName>
        <fullName evidence="2">N-acetylglucosamine kinase-like BadF-type ATPase</fullName>
    </submittedName>
</protein>
<dbReference type="PANTHER" id="PTHR12862:SF0">
    <property type="entry name" value="N-ACETYL-D-GLUCOSAMINE KINASE"/>
    <property type="match status" value="1"/>
</dbReference>
<dbReference type="Gene3D" id="3.30.420.40">
    <property type="match status" value="2"/>
</dbReference>
<proteinExistence type="predicted"/>
<gene>
    <name evidence="2" type="ORF">SAMN05877753_108140</name>
</gene>
<dbReference type="SUPFAM" id="SSF53067">
    <property type="entry name" value="Actin-like ATPase domain"/>
    <property type="match status" value="1"/>
</dbReference>
<keyword evidence="2" id="KW-0808">Transferase</keyword>
<dbReference type="CDD" id="cd24007">
    <property type="entry name" value="ASKHA_NBD_eukNAGK-like"/>
    <property type="match status" value="1"/>
</dbReference>
<dbReference type="EMBL" id="OAOP01000008">
    <property type="protein sequence ID" value="SNX74072.1"/>
    <property type="molecule type" value="Genomic_DNA"/>
</dbReference>
<accession>A0A285D2R3</accession>
<dbReference type="PANTHER" id="PTHR12862">
    <property type="entry name" value="BADF TYPE ATPASE DOMAIN-CONTAINING PROTEIN"/>
    <property type="match status" value="1"/>
</dbReference>
<sequence length="285" mass="31514">MATCYDLDSAKALFTAETGRVNFLIQFEESVEQVSRAIEACVNYMENVQPEKILIGAAGAISKEICKRAEREIQVRWYQQVRVIDDARLAHTALLQGQDGILVIAGTGSIALGRCNGMEWRTGGWGYLLGDEGSGYWVSIKAIQYALHQLEMSQNNDGLTNALLQRINGQSISDIKNFVYSSARQEIAGLSKLISEEANRNSEAALSILRRAGVELALLVKRSLSAAPDPKQKLKIAVSGSLLMKNDVVFESFKQVIERDLPMNEIIRENQDVCSAVLYTEINVQ</sequence>
<organism evidence="2 3">
    <name type="scientific">Bacillus oleivorans</name>
    <dbReference type="NCBI Taxonomy" id="1448271"/>
    <lineage>
        <taxon>Bacteria</taxon>
        <taxon>Bacillati</taxon>
        <taxon>Bacillota</taxon>
        <taxon>Bacilli</taxon>
        <taxon>Bacillales</taxon>
        <taxon>Bacillaceae</taxon>
        <taxon>Bacillus</taxon>
    </lineage>
</organism>
<dbReference type="AlphaFoldDB" id="A0A285D2R3"/>
<name>A0A285D2R3_9BACI</name>
<dbReference type="InterPro" id="IPR043129">
    <property type="entry name" value="ATPase_NBD"/>
</dbReference>
<dbReference type="InterPro" id="IPR002731">
    <property type="entry name" value="ATPase_BadF"/>
</dbReference>
<dbReference type="InterPro" id="IPR039758">
    <property type="entry name" value="NAGK-like"/>
</dbReference>
<feature type="domain" description="ATPase BadF/BadG/BcrA/BcrD type" evidence="1">
    <location>
        <begin position="23"/>
        <end position="261"/>
    </location>
</feature>
<keyword evidence="2" id="KW-0418">Kinase</keyword>
<evidence type="ECO:0000313" key="3">
    <source>
        <dbReference type="Proteomes" id="UP000219546"/>
    </source>
</evidence>
<dbReference type="Pfam" id="PF01869">
    <property type="entry name" value="BcrAD_BadFG"/>
    <property type="match status" value="1"/>
</dbReference>
<evidence type="ECO:0000259" key="1">
    <source>
        <dbReference type="Pfam" id="PF01869"/>
    </source>
</evidence>
<dbReference type="GO" id="GO:0045127">
    <property type="term" value="F:N-acetylglucosamine kinase activity"/>
    <property type="evidence" value="ECO:0007669"/>
    <property type="project" value="InterPro"/>
</dbReference>
<evidence type="ECO:0000313" key="2">
    <source>
        <dbReference type="EMBL" id="SNX74072.1"/>
    </source>
</evidence>
<keyword evidence="3" id="KW-1185">Reference proteome</keyword>
<dbReference type="Proteomes" id="UP000219546">
    <property type="component" value="Unassembled WGS sequence"/>
</dbReference>
<reference evidence="2 3" key="1">
    <citation type="submission" date="2017-08" db="EMBL/GenBank/DDBJ databases">
        <authorList>
            <person name="de Groot N.N."/>
        </authorList>
    </citation>
    <scope>NUCLEOTIDE SEQUENCE [LARGE SCALE GENOMIC DNA]</scope>
    <source>
        <strain evidence="2 3">JC228</strain>
    </source>
</reference>